<feature type="chain" id="PRO_5037379541" evidence="1">
    <location>
        <begin position="32"/>
        <end position="329"/>
    </location>
</feature>
<dbReference type="Proteomes" id="UP000596827">
    <property type="component" value="Unassembled WGS sequence"/>
</dbReference>
<evidence type="ECO:0000313" key="3">
    <source>
        <dbReference type="Proteomes" id="UP000596827"/>
    </source>
</evidence>
<proteinExistence type="predicted"/>
<dbReference type="InterPro" id="IPR007487">
    <property type="entry name" value="ABC_transpt-TYRBP-like"/>
</dbReference>
<dbReference type="AlphaFoldDB" id="A0A923S0S1"/>
<dbReference type="PANTHER" id="PTHR35271:SF1">
    <property type="entry name" value="ABC TRANSPORTER, SUBSTRATE-BINDING LIPOPROTEIN"/>
    <property type="match status" value="1"/>
</dbReference>
<organism evidence="2 3">
    <name type="scientific">Ramlibacter albus</name>
    <dbReference type="NCBI Taxonomy" id="2079448"/>
    <lineage>
        <taxon>Bacteria</taxon>
        <taxon>Pseudomonadati</taxon>
        <taxon>Pseudomonadota</taxon>
        <taxon>Betaproteobacteria</taxon>
        <taxon>Burkholderiales</taxon>
        <taxon>Comamonadaceae</taxon>
        <taxon>Ramlibacter</taxon>
    </lineage>
</organism>
<dbReference type="RefSeq" id="WP_187079993.1">
    <property type="nucleotide sequence ID" value="NZ_JACORU010000001.1"/>
</dbReference>
<reference evidence="2" key="1">
    <citation type="submission" date="2020-08" db="EMBL/GenBank/DDBJ databases">
        <title>Ramlibacter sp. GTP1 16S ribosomal RNA gene genome sequencing and assembly.</title>
        <authorList>
            <person name="Kang M."/>
        </authorList>
    </citation>
    <scope>NUCLEOTIDE SEQUENCE</scope>
    <source>
        <strain evidence="2">GTP1</strain>
    </source>
</reference>
<keyword evidence="3" id="KW-1185">Reference proteome</keyword>
<evidence type="ECO:0000256" key="1">
    <source>
        <dbReference type="SAM" id="SignalP"/>
    </source>
</evidence>
<protein>
    <submittedName>
        <fullName evidence="2">ABC transporter substrate-binding protein</fullName>
    </submittedName>
</protein>
<dbReference type="EMBL" id="JACORU010000001">
    <property type="protein sequence ID" value="MBC5763550.1"/>
    <property type="molecule type" value="Genomic_DNA"/>
</dbReference>
<accession>A0A923S0S1</accession>
<comment type="caution">
    <text evidence="2">The sequence shown here is derived from an EMBL/GenBank/DDBJ whole genome shotgun (WGS) entry which is preliminary data.</text>
</comment>
<dbReference type="Pfam" id="PF04392">
    <property type="entry name" value="ABC_sub_bind"/>
    <property type="match status" value="1"/>
</dbReference>
<dbReference type="PANTHER" id="PTHR35271">
    <property type="entry name" value="ABC TRANSPORTER, SUBSTRATE-BINDING LIPOPROTEIN-RELATED"/>
    <property type="match status" value="1"/>
</dbReference>
<name>A0A923S0S1_9BURK</name>
<sequence length="329" mass="36405">MTPRASRDWARRLAAYALACVALFAPQAAPAQERPKVVGQIFVGNEESSRRNLKLFLDAFRELGYIEGRNFRFATRYAEGRFEDGPRLYEALQAEGAQVMIAGTYQLMVAATRLPGRPPTILLSCGAERFADAPRAGRHFTGISCLSVELAPKQLEVLRELFPGQARVAVLHNPENPTAVAELREVRIAAAKLGMDVRVHEVRHPREIEGRFAEIGRDGVRAVLVMSDGIFFAERRKLAELATRNGLGLISSFPDYADAGALLSYGSTLDEIIRRVVAMADKMLKGTRPEDIPFEQPTKFELVLNQKTARALNLKIPPGLLARADRVVE</sequence>
<dbReference type="CDD" id="cd06325">
    <property type="entry name" value="PBP1_ABC_unchar_transporter"/>
    <property type="match status" value="1"/>
</dbReference>
<feature type="signal peptide" evidence="1">
    <location>
        <begin position="1"/>
        <end position="31"/>
    </location>
</feature>
<dbReference type="Gene3D" id="3.40.50.2300">
    <property type="match status" value="2"/>
</dbReference>
<evidence type="ECO:0000313" key="2">
    <source>
        <dbReference type="EMBL" id="MBC5763550.1"/>
    </source>
</evidence>
<keyword evidence="1" id="KW-0732">Signal</keyword>
<gene>
    <name evidence="2" type="ORF">H8R02_03765</name>
</gene>